<dbReference type="PANTHER" id="PTHR22789">
    <property type="entry name" value="FUCULOSE PHOSPHATE ALDOLASE"/>
    <property type="match status" value="1"/>
</dbReference>
<reference evidence="4 5" key="1">
    <citation type="submission" date="2023-12" db="EMBL/GenBank/DDBJ databases">
        <title>Whole-genome sequencing of halo(alkali)philic microorganisms from hypersaline lakes.</title>
        <authorList>
            <person name="Sorokin D.Y."/>
            <person name="Merkel A.Y."/>
            <person name="Messina E."/>
            <person name="Yakimov M."/>
        </authorList>
    </citation>
    <scope>NUCLEOTIDE SEQUENCE [LARGE SCALE GENOMIC DNA]</scope>
    <source>
        <strain evidence="4 5">AB-CW1</strain>
    </source>
</reference>
<dbReference type="EMBL" id="JAYGII010000004">
    <property type="protein sequence ID" value="MEA5444906.1"/>
    <property type="molecule type" value="Genomic_DNA"/>
</dbReference>
<evidence type="ECO:0000313" key="5">
    <source>
        <dbReference type="Proteomes" id="UP001302316"/>
    </source>
</evidence>
<dbReference type="SUPFAM" id="SSF53639">
    <property type="entry name" value="AraD/HMP-PK domain-like"/>
    <property type="match status" value="1"/>
</dbReference>
<dbReference type="Gene3D" id="3.40.225.10">
    <property type="entry name" value="Class II aldolase/adducin N-terminal domain"/>
    <property type="match status" value="1"/>
</dbReference>
<dbReference type="GO" id="GO:0005829">
    <property type="term" value="C:cytosol"/>
    <property type="evidence" value="ECO:0007669"/>
    <property type="project" value="TreeGrafter"/>
</dbReference>
<dbReference type="InterPro" id="IPR001303">
    <property type="entry name" value="Aldolase_II/adducin_N"/>
</dbReference>
<dbReference type="InterPro" id="IPR050197">
    <property type="entry name" value="Aldolase_class_II_sugar_metab"/>
</dbReference>
<dbReference type="PANTHER" id="PTHR22789:SF0">
    <property type="entry name" value="3-OXO-TETRONATE 4-PHOSPHATE DECARBOXYLASE-RELATED"/>
    <property type="match status" value="1"/>
</dbReference>
<dbReference type="Pfam" id="PF00596">
    <property type="entry name" value="Aldolase_II"/>
    <property type="match status" value="1"/>
</dbReference>
<dbReference type="Proteomes" id="UP001302316">
    <property type="component" value="Unassembled WGS sequence"/>
</dbReference>
<sequence>MSAQDPTQRRPLSALGPKEALVLYYELLRRHGYNDSHSGNASVRDGNQIWVTPTGACADTLTADELVACRIGEKPPSGASLDATLHLAVQAAREDISAVLHSHGHHAVGLTLGGGDFIPPDFEGSFYFGRVPVLDVPYERYVEEAPALVADCLSEHPACIVRGHGIYARGETLDRAYKWSCSLEQSARTAYIAVQSGRIPLERILD</sequence>
<dbReference type="GO" id="GO:0016832">
    <property type="term" value="F:aldehyde-lyase activity"/>
    <property type="evidence" value="ECO:0007669"/>
    <property type="project" value="TreeGrafter"/>
</dbReference>
<proteinExistence type="predicted"/>
<organism evidence="4 5">
    <name type="scientific">Natronospira elongata</name>
    <dbReference type="NCBI Taxonomy" id="3110268"/>
    <lineage>
        <taxon>Bacteria</taxon>
        <taxon>Pseudomonadati</taxon>
        <taxon>Pseudomonadota</taxon>
        <taxon>Gammaproteobacteria</taxon>
        <taxon>Natronospirales</taxon>
        <taxon>Natronospiraceae</taxon>
        <taxon>Natronospira</taxon>
    </lineage>
</organism>
<dbReference type="GO" id="GO:0019323">
    <property type="term" value="P:pentose catabolic process"/>
    <property type="evidence" value="ECO:0007669"/>
    <property type="project" value="TreeGrafter"/>
</dbReference>
<evidence type="ECO:0000256" key="2">
    <source>
        <dbReference type="ARBA" id="ARBA00023239"/>
    </source>
</evidence>
<accession>A0AAP6JE73</accession>
<comment type="caution">
    <text evidence="4">The sequence shown here is derived from an EMBL/GenBank/DDBJ whole genome shotgun (WGS) entry which is preliminary data.</text>
</comment>
<dbReference type="SMART" id="SM01007">
    <property type="entry name" value="Aldolase_II"/>
    <property type="match status" value="1"/>
</dbReference>
<gene>
    <name evidence="4" type="ORF">VCB98_03630</name>
</gene>
<keyword evidence="5" id="KW-1185">Reference proteome</keyword>
<evidence type="ECO:0000256" key="1">
    <source>
        <dbReference type="ARBA" id="ARBA00022723"/>
    </source>
</evidence>
<feature type="domain" description="Class II aldolase/adducin N-terminal" evidence="3">
    <location>
        <begin position="19"/>
        <end position="191"/>
    </location>
</feature>
<keyword evidence="1" id="KW-0479">Metal-binding</keyword>
<evidence type="ECO:0000313" key="4">
    <source>
        <dbReference type="EMBL" id="MEA5444906.1"/>
    </source>
</evidence>
<evidence type="ECO:0000259" key="3">
    <source>
        <dbReference type="SMART" id="SM01007"/>
    </source>
</evidence>
<dbReference type="RefSeq" id="WP_346050538.1">
    <property type="nucleotide sequence ID" value="NZ_JAYGII010000004.1"/>
</dbReference>
<name>A0AAP6JE73_9GAMM</name>
<dbReference type="InterPro" id="IPR036409">
    <property type="entry name" value="Aldolase_II/adducin_N_sf"/>
</dbReference>
<dbReference type="GO" id="GO:0046872">
    <property type="term" value="F:metal ion binding"/>
    <property type="evidence" value="ECO:0007669"/>
    <property type="project" value="UniProtKB-KW"/>
</dbReference>
<keyword evidence="2" id="KW-0456">Lyase</keyword>
<dbReference type="AlphaFoldDB" id="A0AAP6JE73"/>
<protein>
    <submittedName>
        <fullName evidence="4">Class II aldolase/adducin family protein</fullName>
    </submittedName>
</protein>